<feature type="region of interest" description="Disordered" evidence="1">
    <location>
        <begin position="174"/>
        <end position="201"/>
    </location>
</feature>
<proteinExistence type="predicted"/>
<feature type="transmembrane region" description="Helical" evidence="2">
    <location>
        <begin position="52"/>
        <end position="73"/>
    </location>
</feature>
<evidence type="ECO:0000313" key="4">
    <source>
        <dbReference type="Proteomes" id="UP000613580"/>
    </source>
</evidence>
<keyword evidence="4" id="KW-1185">Reference proteome</keyword>
<accession>A0A8H6W706</accession>
<comment type="caution">
    <text evidence="3">The sequence shown here is derived from an EMBL/GenBank/DDBJ whole genome shotgun (WGS) entry which is preliminary data.</text>
</comment>
<dbReference type="EMBL" id="JACAZE010000008">
    <property type="protein sequence ID" value="KAF7308159.1"/>
    <property type="molecule type" value="Genomic_DNA"/>
</dbReference>
<sequence>MTLLTVLLSLPFSLREIERNQTCIIVRRFHIPPINPTNTVADLCSSRQTQSIATTLLFGSFNLMLMLRVWILYGRTRRIAYFFFPVLFVEVALMLVLILRPISYVHEFIHIGPALQGCYFSSTVMANMKFALYAVPPLTIVRPASFPSASAFHWHRLFLSCPLSPPLKDSHHVLPHRPKMHRDTPPREHPHGEEFSGRLCG</sequence>
<keyword evidence="2" id="KW-1133">Transmembrane helix</keyword>
<dbReference type="Proteomes" id="UP000613580">
    <property type="component" value="Unassembled WGS sequence"/>
</dbReference>
<protein>
    <submittedName>
        <fullName evidence="3">Uncharacterized protein</fullName>
    </submittedName>
</protein>
<reference evidence="3" key="1">
    <citation type="submission" date="2020-05" db="EMBL/GenBank/DDBJ databases">
        <title>Mycena genomes resolve the evolution of fungal bioluminescence.</title>
        <authorList>
            <person name="Tsai I.J."/>
        </authorList>
    </citation>
    <scope>NUCLEOTIDE SEQUENCE</scope>
    <source>
        <strain evidence="3">110903Hualien_Pintung</strain>
    </source>
</reference>
<evidence type="ECO:0000256" key="1">
    <source>
        <dbReference type="SAM" id="MobiDB-lite"/>
    </source>
</evidence>
<dbReference type="AlphaFoldDB" id="A0A8H6W706"/>
<keyword evidence="2" id="KW-0472">Membrane</keyword>
<keyword evidence="2" id="KW-0812">Transmembrane</keyword>
<evidence type="ECO:0000256" key="2">
    <source>
        <dbReference type="SAM" id="Phobius"/>
    </source>
</evidence>
<name>A0A8H6W706_MYCCL</name>
<feature type="transmembrane region" description="Helical" evidence="2">
    <location>
        <begin position="80"/>
        <end position="99"/>
    </location>
</feature>
<gene>
    <name evidence="3" type="ORF">HMN09_00663700</name>
</gene>
<evidence type="ECO:0000313" key="3">
    <source>
        <dbReference type="EMBL" id="KAF7308159.1"/>
    </source>
</evidence>
<dbReference type="OrthoDB" id="3038503at2759"/>
<feature type="compositionally biased region" description="Basic and acidic residues" evidence="1">
    <location>
        <begin position="181"/>
        <end position="201"/>
    </location>
</feature>
<organism evidence="3 4">
    <name type="scientific">Mycena chlorophos</name>
    <name type="common">Agaric fungus</name>
    <name type="synonym">Agaricus chlorophos</name>
    <dbReference type="NCBI Taxonomy" id="658473"/>
    <lineage>
        <taxon>Eukaryota</taxon>
        <taxon>Fungi</taxon>
        <taxon>Dikarya</taxon>
        <taxon>Basidiomycota</taxon>
        <taxon>Agaricomycotina</taxon>
        <taxon>Agaricomycetes</taxon>
        <taxon>Agaricomycetidae</taxon>
        <taxon>Agaricales</taxon>
        <taxon>Marasmiineae</taxon>
        <taxon>Mycenaceae</taxon>
        <taxon>Mycena</taxon>
    </lineage>
</organism>